<feature type="transmembrane region" description="Helical" evidence="1">
    <location>
        <begin position="107"/>
        <end position="125"/>
    </location>
</feature>
<sequence length="164" mass="18658">MDWFSLLKGAIIGGVLLFLWSGLTQSLTPWGIRSVKELETQSTVGEILERQSTKGLYYIKDKVTAFIAVRTESYYSISRFFIIEFITELLVATTLTSILLLTATQSIYTRLLLIVLTTLTSIFSVDLQYWNWWGFSTIYSLGISINRLIGHLLISFILISFVLP</sequence>
<dbReference type="AlphaFoldDB" id="A0A1Z4KI61"/>
<accession>A0A1Z4KI61</accession>
<gene>
    <name evidence="2" type="ORF">NIES23_14570</name>
</gene>
<feature type="transmembrane region" description="Helical" evidence="1">
    <location>
        <begin position="6"/>
        <end position="23"/>
    </location>
</feature>
<evidence type="ECO:0000313" key="3">
    <source>
        <dbReference type="Proteomes" id="UP000217507"/>
    </source>
</evidence>
<keyword evidence="1" id="KW-0812">Transmembrane</keyword>
<dbReference type="EMBL" id="AP018216">
    <property type="protein sequence ID" value="BAY68669.1"/>
    <property type="molecule type" value="Genomic_DNA"/>
</dbReference>
<organism evidence="2 3">
    <name type="scientific">Trichormus variabilis NIES-23</name>
    <dbReference type="NCBI Taxonomy" id="1973479"/>
    <lineage>
        <taxon>Bacteria</taxon>
        <taxon>Bacillati</taxon>
        <taxon>Cyanobacteriota</taxon>
        <taxon>Cyanophyceae</taxon>
        <taxon>Nostocales</taxon>
        <taxon>Nostocaceae</taxon>
        <taxon>Trichormus</taxon>
    </lineage>
</organism>
<name>A0A1Z4KI61_ANAVA</name>
<feature type="transmembrane region" description="Helical" evidence="1">
    <location>
        <begin position="137"/>
        <end position="163"/>
    </location>
</feature>
<dbReference type="Proteomes" id="UP000217507">
    <property type="component" value="Chromosome"/>
</dbReference>
<protein>
    <submittedName>
        <fullName evidence="2">Uncharacterized protein</fullName>
    </submittedName>
</protein>
<keyword evidence="1" id="KW-0472">Membrane</keyword>
<keyword evidence="1" id="KW-1133">Transmembrane helix</keyword>
<reference evidence="2 3" key="1">
    <citation type="submission" date="2017-06" db="EMBL/GenBank/DDBJ databases">
        <title>Genome sequencing of cyanobaciteial culture collection at National Institute for Environmental Studies (NIES).</title>
        <authorList>
            <person name="Hirose Y."/>
            <person name="Shimura Y."/>
            <person name="Fujisawa T."/>
            <person name="Nakamura Y."/>
            <person name="Kawachi M."/>
        </authorList>
    </citation>
    <scope>NUCLEOTIDE SEQUENCE [LARGE SCALE GENOMIC DNA]</scope>
    <source>
        <strain evidence="2 3">NIES-23</strain>
    </source>
</reference>
<feature type="transmembrane region" description="Helical" evidence="1">
    <location>
        <begin position="80"/>
        <end position="101"/>
    </location>
</feature>
<evidence type="ECO:0000256" key="1">
    <source>
        <dbReference type="SAM" id="Phobius"/>
    </source>
</evidence>
<proteinExistence type="predicted"/>
<evidence type="ECO:0000313" key="2">
    <source>
        <dbReference type="EMBL" id="BAY68669.1"/>
    </source>
</evidence>